<dbReference type="STRING" id="632292.Calhy_0342"/>
<evidence type="ECO:0000313" key="2">
    <source>
        <dbReference type="Proteomes" id="UP000006890"/>
    </source>
</evidence>
<keyword evidence="2" id="KW-1185">Reference proteome</keyword>
<dbReference type="AlphaFoldDB" id="E4QBI8"/>
<proteinExistence type="predicted"/>
<gene>
    <name evidence="1" type="ordered locus">Calhy_0342</name>
</gene>
<dbReference type="EMBL" id="CP002219">
    <property type="protein sequence ID" value="ADQ06090.1"/>
    <property type="molecule type" value="Genomic_DNA"/>
</dbReference>
<dbReference type="KEGG" id="chd:Calhy_0342"/>
<dbReference type="RefSeq" id="WP_013402299.1">
    <property type="nucleotide sequence ID" value="NC_014652.1"/>
</dbReference>
<organism evidence="1 2">
    <name type="scientific">Caldicellulosiruptor hydrothermalis (strain DSM 18901 / VKM B-2411 / 108)</name>
    <dbReference type="NCBI Taxonomy" id="632292"/>
    <lineage>
        <taxon>Bacteria</taxon>
        <taxon>Bacillati</taxon>
        <taxon>Bacillota</taxon>
        <taxon>Bacillota incertae sedis</taxon>
        <taxon>Caldicellulosiruptorales</taxon>
        <taxon>Caldicellulosiruptoraceae</taxon>
        <taxon>Caldicellulosiruptor</taxon>
    </lineage>
</organism>
<name>E4QBI8_CALH1</name>
<dbReference type="Proteomes" id="UP000006890">
    <property type="component" value="Chromosome"/>
</dbReference>
<reference key="1">
    <citation type="submission" date="2010-09" db="EMBL/GenBank/DDBJ databases">
        <title>Complete sequence of Caldicellulosiruptor hydrothermalis 108.</title>
        <authorList>
            <consortium name="US DOE Joint Genome Institute"/>
            <person name="Lucas S."/>
            <person name="Copeland A."/>
            <person name="Lapidus A."/>
            <person name="Cheng J.-F."/>
            <person name="Bruce D."/>
            <person name="Goodwin L."/>
            <person name="Pitluck S."/>
            <person name="Davenport K."/>
            <person name="Detter J.C."/>
            <person name="Han C."/>
            <person name="Tapia R."/>
            <person name="Land M."/>
            <person name="Hauser L."/>
            <person name="Chang Y.-J."/>
            <person name="Jeffries C."/>
            <person name="Kyrpides N."/>
            <person name="Ivanova N."/>
            <person name="Mikhailova N."/>
            <person name="Blumer-Schuette S.E."/>
            <person name="Kelly R.M."/>
            <person name="Woyke T."/>
        </authorList>
    </citation>
    <scope>NUCLEOTIDE SEQUENCE</scope>
    <source>
        <strain>108</strain>
    </source>
</reference>
<evidence type="ECO:0000313" key="1">
    <source>
        <dbReference type="EMBL" id="ADQ06090.1"/>
    </source>
</evidence>
<protein>
    <submittedName>
        <fullName evidence="1">Uncharacterized protein</fullName>
    </submittedName>
</protein>
<reference evidence="1 2" key="2">
    <citation type="journal article" date="2011" name="J. Bacteriol.">
        <title>Complete genome sequences for the anaerobic, extremely thermophilic plant biomass-degrading bacteria Caldicellulosiruptor hydrothermalis, Caldicellulosiruptor kristjanssonii, Caldicellulosiruptor kronotskyensis, Caldicellulosiruptor owensenis, and Caldicellulosiruptor lactoaceticus.</title>
        <authorList>
            <person name="Blumer-Schuette S.E."/>
            <person name="Ozdemir I."/>
            <person name="Mistry D."/>
            <person name="Lucas S."/>
            <person name="Lapidus A."/>
            <person name="Cheng J.F."/>
            <person name="Goodwin L.A."/>
            <person name="Pitluck S."/>
            <person name="Land M.L."/>
            <person name="Hauser L.J."/>
            <person name="Woyke T."/>
            <person name="Mikhailova N."/>
            <person name="Pati A."/>
            <person name="Kyrpides N.C."/>
            <person name="Ivanova N."/>
            <person name="Detter J.C."/>
            <person name="Walston-Davenport K."/>
            <person name="Han S."/>
            <person name="Adams M.W."/>
            <person name="Kelly R.M."/>
        </authorList>
    </citation>
    <scope>NUCLEOTIDE SEQUENCE [LARGE SCALE GENOMIC DNA]</scope>
    <source>
        <strain evidence="2">DSM 18901 / VKM B-2411 / 108</strain>
    </source>
</reference>
<dbReference type="HOGENOM" id="CLU_2970722_0_0_9"/>
<sequence length="58" mass="6938">MNCWACNKREFTVSFESGVRIFCSNCGEELTKDEIEDFLDDVRERLYYKKVSETEDEE</sequence>
<accession>E4QBI8</accession>